<dbReference type="InterPro" id="IPR052200">
    <property type="entry name" value="Protoporphyrinogen_IX_DH"/>
</dbReference>
<reference evidence="2" key="1">
    <citation type="submission" date="2022-01" db="EMBL/GenBank/DDBJ databases">
        <title>Complete genome of Methanomicrobium antiquum DSM 21220.</title>
        <authorList>
            <person name="Chen S.-C."/>
            <person name="You Y.-T."/>
            <person name="Zhou Y.-Z."/>
            <person name="Lai M.-C."/>
        </authorList>
    </citation>
    <scope>NUCLEOTIDE SEQUENCE</scope>
    <source>
        <strain evidence="2">DSM 21220</strain>
    </source>
</reference>
<accession>A0AAF0FTX8</accession>
<dbReference type="GO" id="GO:0006783">
    <property type="term" value="P:heme biosynthetic process"/>
    <property type="evidence" value="ECO:0007669"/>
    <property type="project" value="TreeGrafter"/>
</dbReference>
<gene>
    <name evidence="2" type="ORF">L1994_06725</name>
</gene>
<dbReference type="PANTHER" id="PTHR38030:SF2">
    <property type="entry name" value="PROTOPORPHYRINOGEN IX DEHYDROGENASE [QUINONE]"/>
    <property type="match status" value="1"/>
</dbReference>
<sequence>MTKKVLVAYATRYGSTKDIADKIAQILTEDGYDADSKNILDITQTDEYGAVIAGSAIQMGKWLPEAKDFMQTFKSHLNRVPLFVFSCGITLNKPDENVIRKAYFSTDEIKQYVSPKETGLFAGKLDTSLLSDSDKDLVVLAKPECGDFRDYDEVKKWVLKIESEYLR</sequence>
<dbReference type="SUPFAM" id="SSF52218">
    <property type="entry name" value="Flavoproteins"/>
    <property type="match status" value="1"/>
</dbReference>
<feature type="domain" description="Flavodoxin-like" evidence="1">
    <location>
        <begin position="5"/>
        <end position="162"/>
    </location>
</feature>
<evidence type="ECO:0000313" key="3">
    <source>
        <dbReference type="Proteomes" id="UP001218895"/>
    </source>
</evidence>
<dbReference type="AlphaFoldDB" id="A0AAF0FTX8"/>
<evidence type="ECO:0000259" key="1">
    <source>
        <dbReference type="PROSITE" id="PS50902"/>
    </source>
</evidence>
<protein>
    <submittedName>
        <fullName evidence="2">Flavodoxin domain-containing protein</fullName>
    </submittedName>
</protein>
<dbReference type="InterPro" id="IPR008254">
    <property type="entry name" value="Flavodoxin/NO_synth"/>
</dbReference>
<dbReference type="EMBL" id="CP091092">
    <property type="protein sequence ID" value="WFN35855.1"/>
    <property type="molecule type" value="Genomic_DNA"/>
</dbReference>
<dbReference type="Proteomes" id="UP001218895">
    <property type="component" value="Chromosome"/>
</dbReference>
<dbReference type="InterPro" id="IPR029039">
    <property type="entry name" value="Flavoprotein-like_sf"/>
</dbReference>
<dbReference type="GeneID" id="79950077"/>
<dbReference type="PROSITE" id="PS50902">
    <property type="entry name" value="FLAVODOXIN_LIKE"/>
    <property type="match status" value="1"/>
</dbReference>
<name>A0AAF0FTX8_9EURY</name>
<dbReference type="InterPro" id="IPR026816">
    <property type="entry name" value="Flavodoxin_dom"/>
</dbReference>
<dbReference type="Pfam" id="PF12724">
    <property type="entry name" value="Flavodoxin_5"/>
    <property type="match status" value="1"/>
</dbReference>
<proteinExistence type="predicted"/>
<dbReference type="GO" id="GO:0010181">
    <property type="term" value="F:FMN binding"/>
    <property type="evidence" value="ECO:0007669"/>
    <property type="project" value="InterPro"/>
</dbReference>
<organism evidence="2 3">
    <name type="scientific">Methanomicrobium antiquum</name>
    <dbReference type="NCBI Taxonomy" id="487686"/>
    <lineage>
        <taxon>Archaea</taxon>
        <taxon>Methanobacteriati</taxon>
        <taxon>Methanobacteriota</taxon>
        <taxon>Stenosarchaea group</taxon>
        <taxon>Methanomicrobia</taxon>
        <taxon>Methanomicrobiales</taxon>
        <taxon>Methanomicrobiaceae</taxon>
        <taxon>Methanomicrobium</taxon>
    </lineage>
</organism>
<evidence type="ECO:0000313" key="2">
    <source>
        <dbReference type="EMBL" id="WFN35855.1"/>
    </source>
</evidence>
<keyword evidence="3" id="KW-1185">Reference proteome</keyword>
<dbReference type="Gene3D" id="3.40.50.360">
    <property type="match status" value="1"/>
</dbReference>
<dbReference type="GO" id="GO:0070819">
    <property type="term" value="F:menaquinone-dependent protoporphyrinogen oxidase activity"/>
    <property type="evidence" value="ECO:0007669"/>
    <property type="project" value="TreeGrafter"/>
</dbReference>
<dbReference type="KEGG" id="manq:L1994_06725"/>
<dbReference type="PANTHER" id="PTHR38030">
    <property type="entry name" value="PROTOPORPHYRINOGEN IX DEHYDROGENASE [MENAQUINONE]"/>
    <property type="match status" value="1"/>
</dbReference>
<dbReference type="RefSeq" id="WP_278098694.1">
    <property type="nucleotide sequence ID" value="NZ_CP091092.1"/>
</dbReference>